<proteinExistence type="inferred from homology"/>
<dbReference type="Proteomes" id="UP001629113">
    <property type="component" value="Unassembled WGS sequence"/>
</dbReference>
<comment type="similarity">
    <text evidence="1">Belongs to the glycosyl hydrolase 1 family.</text>
</comment>
<dbReference type="Gene3D" id="3.20.20.80">
    <property type="entry name" value="Glycosidases"/>
    <property type="match status" value="1"/>
</dbReference>
<gene>
    <name evidence="3" type="ORF">PVAG01_10429</name>
</gene>
<dbReference type="PANTHER" id="PTHR10353">
    <property type="entry name" value="GLYCOSYL HYDROLASE"/>
    <property type="match status" value="1"/>
</dbReference>
<reference evidence="3 4" key="1">
    <citation type="submission" date="2024-06" db="EMBL/GenBank/DDBJ databases">
        <title>Complete genome of Phlyctema vagabunda strain 19-DSS-EL-015.</title>
        <authorList>
            <person name="Fiorenzani C."/>
        </authorList>
    </citation>
    <scope>NUCLEOTIDE SEQUENCE [LARGE SCALE GENOMIC DNA]</scope>
    <source>
        <strain evidence="3 4">19-DSS-EL-015</strain>
    </source>
</reference>
<keyword evidence="4" id="KW-1185">Reference proteome</keyword>
<comment type="caution">
    <text evidence="3">The sequence shown here is derived from an EMBL/GenBank/DDBJ whole genome shotgun (WGS) entry which is preliminary data.</text>
</comment>
<organism evidence="3 4">
    <name type="scientific">Phlyctema vagabunda</name>
    <dbReference type="NCBI Taxonomy" id="108571"/>
    <lineage>
        <taxon>Eukaryota</taxon>
        <taxon>Fungi</taxon>
        <taxon>Dikarya</taxon>
        <taxon>Ascomycota</taxon>
        <taxon>Pezizomycotina</taxon>
        <taxon>Leotiomycetes</taxon>
        <taxon>Helotiales</taxon>
        <taxon>Dermateaceae</taxon>
        <taxon>Phlyctema</taxon>
    </lineage>
</organism>
<dbReference type="InterPro" id="IPR001360">
    <property type="entry name" value="Glyco_hydro_1"/>
</dbReference>
<dbReference type="EMBL" id="JBFCZG010000009">
    <property type="protein sequence ID" value="KAL3418713.1"/>
    <property type="molecule type" value="Genomic_DNA"/>
</dbReference>
<evidence type="ECO:0000313" key="4">
    <source>
        <dbReference type="Proteomes" id="UP001629113"/>
    </source>
</evidence>
<evidence type="ECO:0000256" key="1">
    <source>
        <dbReference type="RuleBase" id="RU003690"/>
    </source>
</evidence>
<evidence type="ECO:0000313" key="3">
    <source>
        <dbReference type="EMBL" id="KAL3418713.1"/>
    </source>
</evidence>
<name>A0ABR4P5Y7_9HELO</name>
<dbReference type="InterPro" id="IPR017853">
    <property type="entry name" value="GH"/>
</dbReference>
<feature type="chain" id="PRO_5047090619" evidence="2">
    <location>
        <begin position="22"/>
        <end position="621"/>
    </location>
</feature>
<sequence>MRLSSVVLLVASADHSSKAFAQQVYISNEGTASRKSCTSCDVLTPTYLLSQFSFTQTETYRTATSVPSPTTTTTYARPYSELSTLVPSLSTTVWGNWNPNATDRVSDSENPYGNSAWTALWERANPPNFTVTGLYSTTVSPTPIPSSELVLPPADYFGPTDCYNFPEDFVFGVAGSASQIEGAVASEGKTPSLMELLVRDSRPKNYVTNENYFLYKQDIERLASMGVKYYSFSIAWNRILPFALPGTPVNQAGIDHYNDLIDFVLEKGMIPTVTMLHFDTPLQFYGNLSTIADDAMIGYVNGGYQNETFQDAFVNYGKILLTHYADRVPIWFTFNEPLLYSDNGKAINNVVKAHARVYHFYHDELQAAGKLGIKFNDNFGVPRDPENSSHVDAANHFNAFQLATFANPIFLGIDYPEAFKMTIPDYVPLTTEDLAYVSHTSDFFGIDPYTATVVSPPPEGIADCAANSSSPYYPYCVIQATNNTFGWNIGYRSHSYVYTTPTYLRTYLSYLYNTFQAPVLISEFGFPVFNEADKELADQLYDSPRSNYYLSFMSEVLKSIWEDHVHVMGALAWSFADNWEFGDYTAQFGLQVVNRTTQTRYYKKSFFDLVDFVATRTPMKK</sequence>
<protein>
    <submittedName>
        <fullName evidence="3">Beta-glucosidase</fullName>
    </submittedName>
</protein>
<keyword evidence="2" id="KW-0732">Signal</keyword>
<accession>A0ABR4P5Y7</accession>
<feature type="signal peptide" evidence="2">
    <location>
        <begin position="1"/>
        <end position="21"/>
    </location>
</feature>
<dbReference type="PANTHER" id="PTHR10353:SF53">
    <property type="entry name" value="BETA-1,4-GLUCOSIDASE (EUROFUNG)"/>
    <property type="match status" value="1"/>
</dbReference>
<dbReference type="SUPFAM" id="SSF51445">
    <property type="entry name" value="(Trans)glycosidases"/>
    <property type="match status" value="1"/>
</dbReference>
<evidence type="ECO:0000256" key="2">
    <source>
        <dbReference type="SAM" id="SignalP"/>
    </source>
</evidence>
<dbReference type="Pfam" id="PF00232">
    <property type="entry name" value="Glyco_hydro_1"/>
    <property type="match status" value="2"/>
</dbReference>